<dbReference type="GO" id="GO:0004674">
    <property type="term" value="F:protein serine/threonine kinase activity"/>
    <property type="evidence" value="ECO:0007669"/>
    <property type="project" value="UniProtKB-KW"/>
</dbReference>
<dbReference type="Gene3D" id="4.10.1000.10">
    <property type="entry name" value="Zinc finger, CCCH-type"/>
    <property type="match status" value="1"/>
</dbReference>
<dbReference type="InterPro" id="IPR011009">
    <property type="entry name" value="Kinase-like_dom_sf"/>
</dbReference>
<keyword evidence="4" id="KW-0732">Signal</keyword>
<dbReference type="PROSITE" id="PS51392">
    <property type="entry name" value="KEN"/>
    <property type="match status" value="1"/>
</dbReference>
<evidence type="ECO:0000313" key="14">
    <source>
        <dbReference type="Proteomes" id="UP000322899"/>
    </source>
</evidence>
<evidence type="ECO:0000256" key="9">
    <source>
        <dbReference type="SAM" id="MobiDB-lite"/>
    </source>
</evidence>
<dbReference type="Proteomes" id="UP000322899">
    <property type="component" value="Unassembled WGS sequence"/>
</dbReference>
<dbReference type="GO" id="GO:0004521">
    <property type="term" value="F:RNA endonuclease activity"/>
    <property type="evidence" value="ECO:0007669"/>
    <property type="project" value="InterPro"/>
</dbReference>
<dbReference type="Gene3D" id="3.30.200.20">
    <property type="entry name" value="Phosphorylase Kinase, domain 1"/>
    <property type="match status" value="1"/>
</dbReference>
<dbReference type="Pfam" id="PF00069">
    <property type="entry name" value="Pkinase"/>
    <property type="match status" value="2"/>
</dbReference>
<protein>
    <recommendedName>
        <fullName evidence="1">non-specific serine/threonine protein kinase</fullName>
        <ecNumber evidence="1">2.7.11.1</ecNumber>
    </recommendedName>
</protein>
<dbReference type="GO" id="GO:0051082">
    <property type="term" value="F:unfolded protein binding"/>
    <property type="evidence" value="ECO:0007669"/>
    <property type="project" value="TreeGrafter"/>
</dbReference>
<evidence type="ECO:0000256" key="6">
    <source>
        <dbReference type="ARBA" id="ARBA00022777"/>
    </source>
</evidence>
<dbReference type="PROSITE" id="PS50103">
    <property type="entry name" value="ZF_C3H1"/>
    <property type="match status" value="1"/>
</dbReference>
<reference evidence="13 14" key="1">
    <citation type="submission" date="2019-07" db="EMBL/GenBank/DDBJ databases">
        <title>Genomes of Cafeteria roenbergensis.</title>
        <authorList>
            <person name="Fischer M.G."/>
            <person name="Hackl T."/>
            <person name="Roman M."/>
        </authorList>
    </citation>
    <scope>NUCLEOTIDE SEQUENCE [LARGE SCALE GENOMIC DNA]</scope>
    <source>
        <strain evidence="13 14">E4-10P</strain>
    </source>
</reference>
<dbReference type="InterPro" id="IPR010513">
    <property type="entry name" value="KEN_dom"/>
</dbReference>
<feature type="region of interest" description="Disordered" evidence="9">
    <location>
        <begin position="886"/>
        <end position="929"/>
    </location>
</feature>
<dbReference type="InterPro" id="IPR008271">
    <property type="entry name" value="Ser/Thr_kinase_AS"/>
</dbReference>
<evidence type="ECO:0000256" key="3">
    <source>
        <dbReference type="ARBA" id="ARBA00022679"/>
    </source>
</evidence>
<keyword evidence="6" id="KW-0418">Kinase</keyword>
<sequence>MGLRRVDLVGKQVEARQVTDVLLVAAVDGFVTALNCTDGGGYNVMWVKRIGSTPLVKLAGAVTEASPGRRGSPRASTERFLPGADGSVFLAQANAGDRDGDAADAPRPTFTRLPYLPHDVARSGEPARILQGAVFRSDFITSTTTLDLATGAVLSSTASDAHLGASAPFAAAGPAPVRAGPSVLFSRVDKTVHVSGSHSSADNWNLTLASIELPGIIPSAFAPLRRPGREPSGFLDAPDGSPRGPQPKELQLFATLQGELMGRFGDSGPANFSRHFHAPIHSVYRVRDASPGLGSDPRRLQVEKVPFSLEWPQATKLSLERQSQGEGTAFIATLEDGSSIAYPDRFWTAGMSQLAIAAALAGEDSLDASGSGSDAEGSLLRVVDSPTGHSVASRDLCDSEESKRLWDADGQRDRALCRRVTATSQTQLGTPPLEPVAAPFSAAEAFLRPGLDVRGPEARGGARGDPSGSEAALPHGFVLYQVQALNRPWMEALRARLPEPVMTTDAAGVLFISSSSALASVASHSWPVPRGGVSHGALSSMDPYLDAGLSELSRTMGALPVAGGRLAIEAPPVGPLAPGGPPAPGNGSLRPRFGEGGASRRGPSLDSDAVSIQLGRFASLDGGAAILFLMGMLLLGATVLAFLASRLRGSPAQSPGDLASPALSPAPSGGEFALSPMSSQPTHAGLAEDPRSGRGLGPPATRVVDGQEYEEVTPDLLVSKKCLGKGSQGTYVFDGMFKGRPVAVKRMVQESFEARAQNEVKLLIGSNHLPNVVQYYDCVTRSSFIYLVLERCDLSLGSAVMKTFRARKARAAQLEKVRLASRTGGSAGRRSHRASLAAVPLVSPATRAFLRQIVDGLAQLHGAKIVHRDVKPHNILLIHRAVPTPRPSRRFDRDSSSLSGAAASGQSPPLTPQTSRRRGSHLSPAASAESFVARDPYASECADFGDWVPKISDMGLGKLLADGASSFGDVSTRLHRGRAALASAHGDEDSSSSFELAVGAAGRASSGPGVPGTEGWQAPEAVESNRRLLETMHAHHPTTTLSAYAAAGAAGSDDAAAADALAEGPRHTRSMDVWSLGCVLYFVIDAGNHPFGYGLDQKELIVQGQPDLSRIATSMPEACDLLQSMLARDPERRPHALEVLSHPFFWSDTDRIGFFRELSDRLQLESDDSAVFRALKVLSPDVFGHEGWCSKLPGAFVDGGDPSARQYDPQSLRDCFRLVRNRASHFLELPASVRKLVPGTDASALVPFLANKVRLPGLFLAGVHVAMAFFADEPAFARFGLKAWADTPPGRASVAALLSRIGTYAPVMDAEAGAGWTVAGHKPAPPGSEQSEASAPTGNRSEAATAHSASGGAASTAGAAPLAADPAGEAVATPAASGSGAAPAVAASAPVPALAGPTPLALRMEALAAQHRAVDREAGSAGVMPPGPWLRACAQSAERAEASVRTVKTKSGSRKHVVCAHTFPRATTYGGGANTSNVAYKLKRCRDWDVAEGRCSRGERCDFLHSPLEACLHVAATNPMANWLQPPTGFKLGGSGKRSKRKPKHTPAGAAVGAGAGASAPV</sequence>
<dbReference type="InterPro" id="IPR000571">
    <property type="entry name" value="Znf_CCCH"/>
</dbReference>
<dbReference type="Pfam" id="PF06479">
    <property type="entry name" value="Ribonuc_2-5A"/>
    <property type="match status" value="1"/>
</dbReference>
<dbReference type="InterPro" id="IPR045133">
    <property type="entry name" value="IRE1/2-like"/>
</dbReference>
<dbReference type="OrthoDB" id="63989at2759"/>
<keyword evidence="8" id="KW-0863">Zinc-finger</keyword>
<feature type="region of interest" description="Disordered" evidence="9">
    <location>
        <begin position="1317"/>
        <end position="1360"/>
    </location>
</feature>
<proteinExistence type="predicted"/>
<feature type="region of interest" description="Disordered" evidence="9">
    <location>
        <begin position="1527"/>
        <end position="1562"/>
    </location>
</feature>
<name>A0A5A8EKW3_CAFRO</name>
<dbReference type="Gene3D" id="1.20.1440.180">
    <property type="entry name" value="KEN domain"/>
    <property type="match status" value="1"/>
</dbReference>
<evidence type="ECO:0000259" key="10">
    <source>
        <dbReference type="PROSITE" id="PS50011"/>
    </source>
</evidence>
<keyword evidence="3" id="KW-0808">Transferase</keyword>
<organism evidence="13 14">
    <name type="scientific">Cafeteria roenbergensis</name>
    <name type="common">Marine flagellate</name>
    <dbReference type="NCBI Taxonomy" id="33653"/>
    <lineage>
        <taxon>Eukaryota</taxon>
        <taxon>Sar</taxon>
        <taxon>Stramenopiles</taxon>
        <taxon>Bigyra</taxon>
        <taxon>Opalozoa</taxon>
        <taxon>Bicosoecida</taxon>
        <taxon>Cafeteriaceae</taxon>
        <taxon>Cafeteria</taxon>
    </lineage>
</organism>
<dbReference type="FunFam" id="3.30.200.20:FF:000077">
    <property type="entry name" value="Putative Serine/threonine-protein kinase/endoribonuclease IRE1"/>
    <property type="match status" value="1"/>
</dbReference>
<feature type="compositionally biased region" description="Polar residues" evidence="9">
    <location>
        <begin position="1328"/>
        <end position="1340"/>
    </location>
</feature>
<dbReference type="GO" id="GO:0005524">
    <property type="term" value="F:ATP binding"/>
    <property type="evidence" value="ECO:0007669"/>
    <property type="project" value="UniProtKB-KW"/>
</dbReference>
<dbReference type="PROSITE" id="PS00108">
    <property type="entry name" value="PROTEIN_KINASE_ST"/>
    <property type="match status" value="1"/>
</dbReference>
<dbReference type="GO" id="GO:1990604">
    <property type="term" value="C:IRE1-TRAF2-ASK1 complex"/>
    <property type="evidence" value="ECO:0007669"/>
    <property type="project" value="TreeGrafter"/>
</dbReference>
<feature type="zinc finger region" description="C3H1-type" evidence="8">
    <location>
        <begin position="1479"/>
        <end position="1508"/>
    </location>
</feature>
<feature type="compositionally biased region" description="Low complexity" evidence="9">
    <location>
        <begin position="1548"/>
        <end position="1562"/>
    </location>
</feature>
<dbReference type="EC" id="2.7.11.1" evidence="1"/>
<gene>
    <name evidence="13" type="ORF">FNF27_01095</name>
</gene>
<dbReference type="SMART" id="SM00220">
    <property type="entry name" value="S_TKc"/>
    <property type="match status" value="1"/>
</dbReference>
<dbReference type="GO" id="GO:0006397">
    <property type="term" value="P:mRNA processing"/>
    <property type="evidence" value="ECO:0007669"/>
    <property type="project" value="InterPro"/>
</dbReference>
<feature type="region of interest" description="Disordered" evidence="9">
    <location>
        <begin position="572"/>
        <end position="605"/>
    </location>
</feature>
<keyword evidence="8" id="KW-0479">Metal-binding</keyword>
<evidence type="ECO:0000313" key="13">
    <source>
        <dbReference type="EMBL" id="KAA0177317.1"/>
    </source>
</evidence>
<feature type="domain" description="Protein kinase" evidence="10">
    <location>
        <begin position="717"/>
        <end position="1145"/>
    </location>
</feature>
<accession>A0A5A8EKW3</accession>
<dbReference type="GO" id="GO:0036498">
    <property type="term" value="P:IRE1-mediated unfolded protein response"/>
    <property type="evidence" value="ECO:0007669"/>
    <property type="project" value="TreeGrafter"/>
</dbReference>
<dbReference type="GO" id="GO:0008270">
    <property type="term" value="F:zinc ion binding"/>
    <property type="evidence" value="ECO:0007669"/>
    <property type="project" value="UniProtKB-KW"/>
</dbReference>
<feature type="compositionally biased region" description="Pro residues" evidence="9">
    <location>
        <begin position="572"/>
        <end position="584"/>
    </location>
</feature>
<evidence type="ECO:0000256" key="7">
    <source>
        <dbReference type="ARBA" id="ARBA00022840"/>
    </source>
</evidence>
<evidence type="ECO:0000259" key="12">
    <source>
        <dbReference type="PROSITE" id="PS51392"/>
    </source>
</evidence>
<feature type="region of interest" description="Disordered" evidence="9">
    <location>
        <begin position="651"/>
        <end position="702"/>
    </location>
</feature>
<feature type="region of interest" description="Disordered" evidence="9">
    <location>
        <begin position="227"/>
        <end position="247"/>
    </location>
</feature>
<evidence type="ECO:0000256" key="1">
    <source>
        <dbReference type="ARBA" id="ARBA00012513"/>
    </source>
</evidence>
<evidence type="ECO:0000256" key="8">
    <source>
        <dbReference type="PROSITE-ProRule" id="PRU00723"/>
    </source>
</evidence>
<keyword evidence="8" id="KW-0862">Zinc</keyword>
<dbReference type="PROSITE" id="PS50011">
    <property type="entry name" value="PROTEIN_KINASE_DOM"/>
    <property type="match status" value="1"/>
</dbReference>
<keyword evidence="7" id="KW-0067">ATP-binding</keyword>
<dbReference type="EMBL" id="VLTO01000004">
    <property type="protein sequence ID" value="KAA0177317.1"/>
    <property type="molecule type" value="Genomic_DNA"/>
</dbReference>
<evidence type="ECO:0000259" key="11">
    <source>
        <dbReference type="PROSITE" id="PS50103"/>
    </source>
</evidence>
<feature type="domain" description="C3H1-type" evidence="11">
    <location>
        <begin position="1479"/>
        <end position="1508"/>
    </location>
</feature>
<keyword evidence="5" id="KW-0547">Nucleotide-binding</keyword>
<dbReference type="InterPro" id="IPR000719">
    <property type="entry name" value="Prot_kinase_dom"/>
</dbReference>
<dbReference type="PANTHER" id="PTHR13954:SF6">
    <property type="entry name" value="NON-SPECIFIC SERINE_THREONINE PROTEIN KINASE"/>
    <property type="match status" value="1"/>
</dbReference>
<evidence type="ECO:0000256" key="5">
    <source>
        <dbReference type="ARBA" id="ARBA00022741"/>
    </source>
</evidence>
<evidence type="ECO:0000256" key="2">
    <source>
        <dbReference type="ARBA" id="ARBA00022527"/>
    </source>
</evidence>
<dbReference type="PANTHER" id="PTHR13954">
    <property type="entry name" value="IRE1-RELATED"/>
    <property type="match status" value="1"/>
</dbReference>
<dbReference type="Gene3D" id="1.10.510.10">
    <property type="entry name" value="Transferase(Phosphotransferase) domain 1"/>
    <property type="match status" value="1"/>
</dbReference>
<dbReference type="InterPro" id="IPR038357">
    <property type="entry name" value="KEN_sf"/>
</dbReference>
<dbReference type="SUPFAM" id="SSF56112">
    <property type="entry name" value="Protein kinase-like (PK-like)"/>
    <property type="match status" value="1"/>
</dbReference>
<feature type="compositionally biased region" description="Low complexity" evidence="9">
    <location>
        <begin position="896"/>
        <end position="908"/>
    </location>
</feature>
<feature type="compositionally biased region" description="Low complexity" evidence="9">
    <location>
        <begin position="1341"/>
        <end position="1360"/>
    </location>
</feature>
<feature type="domain" description="KEN" evidence="12">
    <location>
        <begin position="1148"/>
        <end position="1282"/>
    </location>
</feature>
<evidence type="ECO:0000256" key="4">
    <source>
        <dbReference type="ARBA" id="ARBA00022729"/>
    </source>
</evidence>
<keyword evidence="2" id="KW-0723">Serine/threonine-protein kinase</keyword>
<dbReference type="SMART" id="SM00356">
    <property type="entry name" value="ZnF_C3H1"/>
    <property type="match status" value="1"/>
</dbReference>
<comment type="caution">
    <text evidence="13">The sequence shown here is derived from an EMBL/GenBank/DDBJ whole genome shotgun (WGS) entry which is preliminary data.</text>
</comment>